<feature type="transmembrane region" description="Helical" evidence="13">
    <location>
        <begin position="1722"/>
        <end position="1741"/>
    </location>
</feature>
<evidence type="ECO:0000256" key="5">
    <source>
        <dbReference type="ARBA" id="ARBA00022614"/>
    </source>
</evidence>
<organism evidence="15 16">
    <name type="scientific">Quercus suber</name>
    <name type="common">Cork oak</name>
    <dbReference type="NCBI Taxonomy" id="58331"/>
    <lineage>
        <taxon>Eukaryota</taxon>
        <taxon>Viridiplantae</taxon>
        <taxon>Streptophyta</taxon>
        <taxon>Embryophyta</taxon>
        <taxon>Tracheophyta</taxon>
        <taxon>Spermatophyta</taxon>
        <taxon>Magnoliopsida</taxon>
        <taxon>eudicotyledons</taxon>
        <taxon>Gunneridae</taxon>
        <taxon>Pentapetalae</taxon>
        <taxon>rosids</taxon>
        <taxon>fabids</taxon>
        <taxon>Fagales</taxon>
        <taxon>Fagaceae</taxon>
        <taxon>Quercus</taxon>
    </lineage>
</organism>
<keyword evidence="3" id="KW-0964">Secreted</keyword>
<dbReference type="InterPro" id="IPR001611">
    <property type="entry name" value="Leu-rich_rpt"/>
</dbReference>
<evidence type="ECO:0000256" key="6">
    <source>
        <dbReference type="ARBA" id="ARBA00022692"/>
    </source>
</evidence>
<dbReference type="InterPro" id="IPR000719">
    <property type="entry name" value="Prot_kinase_dom"/>
</dbReference>
<evidence type="ECO:0000256" key="3">
    <source>
        <dbReference type="ARBA" id="ARBA00022512"/>
    </source>
</evidence>
<evidence type="ECO:0000256" key="7">
    <source>
        <dbReference type="ARBA" id="ARBA00022729"/>
    </source>
</evidence>
<feature type="region of interest" description="Disordered" evidence="12">
    <location>
        <begin position="1792"/>
        <end position="1822"/>
    </location>
</feature>
<evidence type="ECO:0000256" key="9">
    <source>
        <dbReference type="ARBA" id="ARBA00022989"/>
    </source>
</evidence>
<keyword evidence="9 13" id="KW-1133">Transmembrane helix</keyword>
<feature type="compositionally biased region" description="Polar residues" evidence="12">
    <location>
        <begin position="1810"/>
        <end position="1819"/>
    </location>
</feature>
<dbReference type="SMART" id="SM00369">
    <property type="entry name" value="LRR_TYP"/>
    <property type="match status" value="5"/>
</dbReference>
<dbReference type="PANTHER" id="PTHR48006:SF88">
    <property type="entry name" value="LRR RECEPTOR-LIKE KINASE FAMILY PROTEIN"/>
    <property type="match status" value="1"/>
</dbReference>
<evidence type="ECO:0000256" key="4">
    <source>
        <dbReference type="ARBA" id="ARBA00022553"/>
    </source>
</evidence>
<evidence type="ECO:0000256" key="8">
    <source>
        <dbReference type="ARBA" id="ARBA00022737"/>
    </source>
</evidence>
<dbReference type="GO" id="GO:0016020">
    <property type="term" value="C:membrane"/>
    <property type="evidence" value="ECO:0007669"/>
    <property type="project" value="UniProtKB-SubCell"/>
</dbReference>
<dbReference type="InterPro" id="IPR003591">
    <property type="entry name" value="Leu-rich_rpt_typical-subtyp"/>
</dbReference>
<feature type="domain" description="Protein kinase" evidence="14">
    <location>
        <begin position="622"/>
        <end position="895"/>
    </location>
</feature>
<dbReference type="Gene3D" id="3.30.200.20">
    <property type="entry name" value="Phosphorylase Kinase, domain 1"/>
    <property type="match status" value="5"/>
</dbReference>
<protein>
    <submittedName>
        <fullName evidence="15">Putativeinactive leucine-rich repeat receptor-like protein kinase</fullName>
    </submittedName>
</protein>
<evidence type="ECO:0000259" key="14">
    <source>
        <dbReference type="PROSITE" id="PS50011"/>
    </source>
</evidence>
<evidence type="ECO:0000313" key="15">
    <source>
        <dbReference type="EMBL" id="KAK7833226.1"/>
    </source>
</evidence>
<keyword evidence="16" id="KW-1185">Reference proteome</keyword>
<feature type="transmembrane region" description="Helical" evidence="13">
    <location>
        <begin position="1079"/>
        <end position="1099"/>
    </location>
</feature>
<sequence length="2159" mass="242784">MLLKSLTQMVLNARALVLFNILVWSLPGTFSLSSGSLSDISCLKSITDSLEDPLKIITPSWTFDNLTEGSICGYVGVTCWNTFGRVRGLELANKGLRGEFPRGLLNCSELLILDLSGNVILGSIPQDINHILPSIEMLNLSNNHLSREIPLSFASCSSLEVLKLDNNRLKGRIPQQLGQLKRLRIFNVANNLLSGPVPDFVSMNTITPESFVNNSELCGVPLDDCKHRWAFFELSFRSGFVVGFVVFAFYTAHYTYYFNLWVISKKRNKIMPTETAVLKECRKNMDKQVDQVNPLPTKGLHQEEIMLVSELERMVSRMNLTELSEATGNFSIGNVIGFGKIGMMYKGVLSNGWPYAIKRLHDSKYFEKQYVSKLLALGRLRHNNIVPLLGYCIEGKEKLLMYKYISNGNLYDWLHAAKGRHKILKWPLRIKIAIGIARGLAWLHHYYNFRVVHLHLSSNSILLDQNFEPKISNFGGSIISNFGGEMFKNTRGNNIFIGSDVWELGYVKKDVYNFGILLLELIIGKESIEINNYANNSNGSLVDWIAHLLTSSSNLYNVIDESLIGGGFEDEIFELLRIAYTCLKLFPSQRPTTLELYNTIRIFGERYCLTSNSEILKQSEISTASNVIGFGNIGMMYKGVLSNGWPYAIKRLHDSKSFEKQYVSELLALGRLRHNNIVPLLGYCIEGKEKLLVYKYISNGNLYDWLHAAKGRHKILKWPLRIKIAIGITRGSAWLHHYCNFRVVHLNLSSNSILLDQNFEPKISNFGVSIISNFGGEMFKNTRGNNIFIGSDVWELGYVKKDVYDFGILLLELIIGKESIEINNYANNSNGSLVDWIAHLLTSSSNLYNVIDESLIGGGFEDEIFDLLRIAYTCLKLFPSQRPTTLELYNTIRIFGERYCLTSNSEILKQTEISTAIEDPYNRLKDSWNVSNKTEGSICRFTGVDCWHPDESKTSPVMNFQDPFPFDIAELLQYVTSLDLSANKFSGEIPKSIGNCSYLNVLKLDNNQLIGEIPPETSKLERLKLLNVSNNQLAGSVPVFYSSLVTAESFANNKKLCGGPLEPCPKRGLRFFSFKSGFLVGYAASAVTVMAILMCRYVGCMNGKQSNKKMRRSNKNKKADQVNRLQIKGLAQEGIRKSGKLFDQQNSQLEGNVTRMNFTKLSEASNNFSTDNAIGLGKIGVMYKAKLPNGSLLAVKRLHGCESFEKQFICELLALDRLRHNNIVPLLGFYRERKEKLLGGKLFDQQNSQLEGNVTRMNFTKLSEASNNFSTDNAIGPGKIGVMYKAKLPNGSLLAVKRLHGCESFEKQFICELLALDRLRHNNIVPLLGFYRERKEKLLVYQYIPNGNLYDWLHAREGNDKILEWPLRIKIAIGIARGLSNFRVVHLNLSSNCILLDNKFEPRISNFGGAKISTFEGAMVMDSNETDSSNSSFVDNGVWELGFVKKDVYDFGLLLLELIIGKELNQINNYPNSLSESLVDWITHLLTSPSNVYSVIDKSLIGQGFDGEIFQFLRIACTCFKPFPVQRPTMLELYNTIKANYMALNSRVLLSALFHIIFARSFLEISNGFETDVDCLKSIKDSLEDPNGYLKDSWNFNNNTVGFICRFTGVECWHSSGEDVLNLRLSDMGLRGQFPRGIKNCTSLTGLDLSNNELSGPLPFDIAELVPSVTSLDLSGNKFSGEIPKNIVNCSYLNLLKLDHNQLTGEIPPQLGLLARLKQLSVANNMLSGVVPYFGTLWGPLKPCTTPKRGLKFDFSFKGGFVVGYVVSTVSAVTIFMSYYVVCINDKKRDKKKTLSKERTSKNEEKEADQVNQSQTQGLLQEATKKNSQLEGMVTKMNFMELSEATNNFSTDNTIGLGKMGVMYKAVLPNGSPLAVKRLHGCQSFEKTFICELLALGRLRHNNIIPLLGFCRERTEKLLVYQYISNGNLYDWLHAKEGNDKILEWPLRIKIVIGIARGLAWLHHKWDFRVVHLNLSSNSILLDKNFVPKISNFGGAKISSSEGMMFIDSNDSNSSNSSFVDSGVWELGFVKKDVYDFGILLIELIIGKEPIQINNFSNSLNGSLADWITHLLSSSSDLYSVIDKSLIGRGYDGEIFQFLRIACTCLNCFPSQRPTMFELYNTVSTLGERYGIANDSELLRQTEIATASTSNEIVSVEIA</sequence>
<keyword evidence="8" id="KW-0677">Repeat</keyword>
<dbReference type="SUPFAM" id="SSF56112">
    <property type="entry name" value="Protein kinase-like (PK-like)"/>
    <property type="match status" value="5"/>
</dbReference>
<keyword evidence="6 13" id="KW-0812">Transmembrane</keyword>
<evidence type="ECO:0000256" key="10">
    <source>
        <dbReference type="ARBA" id="ARBA00023136"/>
    </source>
</evidence>
<feature type="domain" description="Protein kinase" evidence="14">
    <location>
        <begin position="1849"/>
        <end position="2126"/>
    </location>
</feature>
<dbReference type="InterPro" id="IPR011009">
    <property type="entry name" value="Kinase-like_dom_sf"/>
</dbReference>
<dbReference type="GO" id="GO:0005524">
    <property type="term" value="F:ATP binding"/>
    <property type="evidence" value="ECO:0007669"/>
    <property type="project" value="InterPro"/>
</dbReference>
<dbReference type="PANTHER" id="PTHR48006">
    <property type="entry name" value="LEUCINE-RICH REPEAT-CONTAINING PROTEIN DDB_G0281931-RELATED"/>
    <property type="match status" value="1"/>
</dbReference>
<dbReference type="InterPro" id="IPR001245">
    <property type="entry name" value="Ser-Thr/Tyr_kinase_cat_dom"/>
</dbReference>
<evidence type="ECO:0000313" key="16">
    <source>
        <dbReference type="Proteomes" id="UP000237347"/>
    </source>
</evidence>
<gene>
    <name evidence="15" type="ORF">CFP56_025741</name>
</gene>
<feature type="domain" description="Protein kinase" evidence="14">
    <location>
        <begin position="1269"/>
        <end position="1542"/>
    </location>
</feature>
<reference evidence="15 16" key="1">
    <citation type="journal article" date="2018" name="Sci. Data">
        <title>The draft genome sequence of cork oak.</title>
        <authorList>
            <person name="Ramos A.M."/>
            <person name="Usie A."/>
            <person name="Barbosa P."/>
            <person name="Barros P.M."/>
            <person name="Capote T."/>
            <person name="Chaves I."/>
            <person name="Simoes F."/>
            <person name="Abreu I."/>
            <person name="Carrasquinho I."/>
            <person name="Faro C."/>
            <person name="Guimaraes J.B."/>
            <person name="Mendonca D."/>
            <person name="Nobrega F."/>
            <person name="Rodrigues L."/>
            <person name="Saibo N.J.M."/>
            <person name="Varela M.C."/>
            <person name="Egas C."/>
            <person name="Matos J."/>
            <person name="Miguel C.M."/>
            <person name="Oliveira M.M."/>
            <person name="Ricardo C.P."/>
            <person name="Goncalves S."/>
        </authorList>
    </citation>
    <scope>NUCLEOTIDE SEQUENCE [LARGE SCALE GENOMIC DNA]</scope>
    <source>
        <strain evidence="16">cv. HL8</strain>
    </source>
</reference>
<proteinExistence type="inferred from homology"/>
<dbReference type="SUPFAM" id="SSF52058">
    <property type="entry name" value="L domain-like"/>
    <property type="match status" value="3"/>
</dbReference>
<dbReference type="EMBL" id="PKMF04000409">
    <property type="protein sequence ID" value="KAK7833226.1"/>
    <property type="molecule type" value="Genomic_DNA"/>
</dbReference>
<comment type="caution">
    <text evidence="15">The sequence shown here is derived from an EMBL/GenBank/DDBJ whole genome shotgun (WGS) entry which is preliminary data.</text>
</comment>
<comment type="similarity">
    <text evidence="11">Belongs to the polygalacturonase-inhibiting protein family.</text>
</comment>
<dbReference type="InterPro" id="IPR051824">
    <property type="entry name" value="LRR_Rcpt-Like_S/T_Kinase"/>
</dbReference>
<evidence type="ECO:0000256" key="13">
    <source>
        <dbReference type="SAM" id="Phobius"/>
    </source>
</evidence>
<dbReference type="GO" id="GO:0004672">
    <property type="term" value="F:protein kinase activity"/>
    <property type="evidence" value="ECO:0007669"/>
    <property type="project" value="InterPro"/>
</dbReference>
<dbReference type="Gene3D" id="3.80.10.10">
    <property type="entry name" value="Ribonuclease Inhibitor"/>
    <property type="match status" value="3"/>
</dbReference>
<dbReference type="PROSITE" id="PS50011">
    <property type="entry name" value="PROTEIN_KINASE_DOM"/>
    <property type="match status" value="4"/>
</dbReference>
<keyword evidence="3" id="KW-0134">Cell wall</keyword>
<evidence type="ECO:0000256" key="2">
    <source>
        <dbReference type="ARBA" id="ARBA00004479"/>
    </source>
</evidence>
<dbReference type="Pfam" id="PF07714">
    <property type="entry name" value="PK_Tyr_Ser-Thr"/>
    <property type="match status" value="4"/>
</dbReference>
<feature type="domain" description="Protein kinase" evidence="14">
    <location>
        <begin position="330"/>
        <end position="603"/>
    </location>
</feature>
<dbReference type="Proteomes" id="UP000237347">
    <property type="component" value="Unassembled WGS sequence"/>
</dbReference>
<dbReference type="FunFam" id="3.80.10.10:FF:000722">
    <property type="entry name" value="Leucine-rich repeat receptor-like protein kinase"/>
    <property type="match status" value="1"/>
</dbReference>
<dbReference type="Pfam" id="PF08263">
    <property type="entry name" value="LRRNT_2"/>
    <property type="match status" value="3"/>
</dbReference>
<feature type="transmembrane region" description="Helical" evidence="13">
    <location>
        <begin position="240"/>
        <end position="262"/>
    </location>
</feature>
<evidence type="ECO:0000256" key="1">
    <source>
        <dbReference type="ARBA" id="ARBA00004191"/>
    </source>
</evidence>
<keyword evidence="4" id="KW-0597">Phosphoprotein</keyword>
<dbReference type="InterPro" id="IPR013210">
    <property type="entry name" value="LRR_N_plant-typ"/>
</dbReference>
<dbReference type="Pfam" id="PF00560">
    <property type="entry name" value="LRR_1"/>
    <property type="match status" value="5"/>
</dbReference>
<name>A0AAW0K4F6_QUESU</name>
<comment type="subcellular location">
    <subcellularLocation>
        <location evidence="2">Membrane</location>
        <topology evidence="2">Single-pass type I membrane protein</topology>
    </subcellularLocation>
    <subcellularLocation>
        <location evidence="1">Secreted</location>
        <location evidence="1">Cell wall</location>
    </subcellularLocation>
</comment>
<keyword evidence="5" id="KW-0433">Leucine-rich repeat</keyword>
<evidence type="ECO:0000256" key="12">
    <source>
        <dbReference type="SAM" id="MobiDB-lite"/>
    </source>
</evidence>
<evidence type="ECO:0000256" key="11">
    <source>
        <dbReference type="ARBA" id="ARBA00038043"/>
    </source>
</evidence>
<feature type="compositionally biased region" description="Basic and acidic residues" evidence="12">
    <location>
        <begin position="1792"/>
        <end position="1809"/>
    </location>
</feature>
<feature type="transmembrane region" description="Helical" evidence="13">
    <location>
        <begin position="1761"/>
        <end position="1782"/>
    </location>
</feature>
<keyword evidence="7" id="KW-0732">Signal</keyword>
<accession>A0AAW0K4F6</accession>
<keyword evidence="10 13" id="KW-0472">Membrane</keyword>
<dbReference type="FunFam" id="3.80.10.10:FF:000400">
    <property type="entry name" value="Nuclear pore complex protein NUP107"/>
    <property type="match status" value="2"/>
</dbReference>
<dbReference type="InterPro" id="IPR032675">
    <property type="entry name" value="LRR_dom_sf"/>
</dbReference>
<dbReference type="Gene3D" id="1.10.510.10">
    <property type="entry name" value="Transferase(Phosphotransferase) domain 1"/>
    <property type="match status" value="4"/>
</dbReference>